<comment type="similarity">
    <text evidence="5">Belongs to the YIM1 family.</text>
</comment>
<dbReference type="SMART" id="SM00829">
    <property type="entry name" value="PKS_ER"/>
    <property type="match status" value="1"/>
</dbReference>
<reference evidence="7 8" key="1">
    <citation type="submission" date="2016-03" db="EMBL/GenBank/DDBJ databases">
        <authorList>
            <person name="Devillers H."/>
        </authorList>
    </citation>
    <scope>NUCLEOTIDE SEQUENCE [LARGE SCALE GENOMIC DNA]</scope>
    <source>
        <strain evidence="7">CBS 6772</strain>
    </source>
</reference>
<dbReference type="PANTHER" id="PTHR11695">
    <property type="entry name" value="ALCOHOL DEHYDROGENASE RELATED"/>
    <property type="match status" value="1"/>
</dbReference>
<dbReference type="AlphaFoldDB" id="A0A1G4MAV6"/>
<comment type="subcellular location">
    <subcellularLocation>
        <location evidence="2">Lipid droplet</location>
    </subcellularLocation>
    <subcellularLocation>
        <location evidence="1">Mitochondrion</location>
    </subcellularLocation>
</comment>
<gene>
    <name evidence="7" type="ORF">LAFE_0D00804G</name>
</gene>
<dbReference type="InterPro" id="IPR050700">
    <property type="entry name" value="YIM1/Zinc_Alcohol_DH_Fams"/>
</dbReference>
<dbReference type="SUPFAM" id="SSF50129">
    <property type="entry name" value="GroES-like"/>
    <property type="match status" value="1"/>
</dbReference>
<dbReference type="PANTHER" id="PTHR11695:SF294">
    <property type="entry name" value="RETICULON-4-INTERACTING PROTEIN 1, MITOCHONDRIAL"/>
    <property type="match status" value="1"/>
</dbReference>
<dbReference type="InterPro" id="IPR020843">
    <property type="entry name" value="ER"/>
</dbReference>
<dbReference type="InterPro" id="IPR013154">
    <property type="entry name" value="ADH-like_N"/>
</dbReference>
<dbReference type="Pfam" id="PF13602">
    <property type="entry name" value="ADH_zinc_N_2"/>
    <property type="match status" value="1"/>
</dbReference>
<dbReference type="GO" id="GO:0016491">
    <property type="term" value="F:oxidoreductase activity"/>
    <property type="evidence" value="ECO:0007669"/>
    <property type="project" value="InterPro"/>
</dbReference>
<dbReference type="OrthoDB" id="3509362at2759"/>
<dbReference type="Gene3D" id="3.90.180.10">
    <property type="entry name" value="Medium-chain alcohol dehydrogenases, catalytic domain"/>
    <property type="match status" value="1"/>
</dbReference>
<protein>
    <submittedName>
        <fullName evidence="7">LAFE_0D00804g1_1</fullName>
    </submittedName>
</protein>
<dbReference type="GO" id="GO:0005811">
    <property type="term" value="C:lipid droplet"/>
    <property type="evidence" value="ECO:0007669"/>
    <property type="project" value="UniProtKB-SubCell"/>
</dbReference>
<evidence type="ECO:0000313" key="7">
    <source>
        <dbReference type="EMBL" id="SCW00909.1"/>
    </source>
</evidence>
<sequence>MQEIVENRAVAFKTRKGPNEIIAEKLDLDSCFTDDEIVIKVHAAALNPVDLLVKAYAYSWIAGCEPKTLSRDYSGVIVRRGKNIKEFDIGDKVVGSFDHLFGKEGSLSNYLTLDPKKHPSITKMPSFGDSEYDDFVLNAAWPLVFGTAYMGLGLLDKSQNLGPDSRILVIGASTSVSNALVQIAKNHLKVKSVVGICSKSSFERNKELGFDHLVAYDEEVVTDGVKKLIDTEFNGGKFDLIFDSVGNSDFIPKIDDFLKPISENSYYRTIVGDAKLKYTSPNLLKTFKPSETFRRFGPFKKYNYRNYLLIPSNTFMVLGAEMIAKKQFVPTIDSVFTFEDHTDAFNRLVSNKAKGKIVVKIA</sequence>
<evidence type="ECO:0000256" key="5">
    <source>
        <dbReference type="ARBA" id="ARBA00038249"/>
    </source>
</evidence>
<organism evidence="7 8">
    <name type="scientific">Lachancea fermentati</name>
    <name type="common">Zygosaccharomyces fermentati</name>
    <dbReference type="NCBI Taxonomy" id="4955"/>
    <lineage>
        <taxon>Eukaryota</taxon>
        <taxon>Fungi</taxon>
        <taxon>Dikarya</taxon>
        <taxon>Ascomycota</taxon>
        <taxon>Saccharomycotina</taxon>
        <taxon>Saccharomycetes</taxon>
        <taxon>Saccharomycetales</taxon>
        <taxon>Saccharomycetaceae</taxon>
        <taxon>Lachancea</taxon>
    </lineage>
</organism>
<dbReference type="OMA" id="IDWKLQD"/>
<dbReference type="EMBL" id="LT598492">
    <property type="protein sequence ID" value="SCW00909.1"/>
    <property type="molecule type" value="Genomic_DNA"/>
</dbReference>
<evidence type="ECO:0000259" key="6">
    <source>
        <dbReference type="SMART" id="SM00829"/>
    </source>
</evidence>
<name>A0A1G4MAV6_LACFM</name>
<dbReference type="Gene3D" id="3.40.50.720">
    <property type="entry name" value="NAD(P)-binding Rossmann-like Domain"/>
    <property type="match status" value="1"/>
</dbReference>
<evidence type="ECO:0000256" key="4">
    <source>
        <dbReference type="ARBA" id="ARBA00023128"/>
    </source>
</evidence>
<dbReference type="Proteomes" id="UP000190831">
    <property type="component" value="Chromosome D"/>
</dbReference>
<evidence type="ECO:0000256" key="1">
    <source>
        <dbReference type="ARBA" id="ARBA00004173"/>
    </source>
</evidence>
<evidence type="ECO:0000313" key="8">
    <source>
        <dbReference type="Proteomes" id="UP000190831"/>
    </source>
</evidence>
<keyword evidence="8" id="KW-1185">Reference proteome</keyword>
<dbReference type="Pfam" id="PF08240">
    <property type="entry name" value="ADH_N"/>
    <property type="match status" value="1"/>
</dbReference>
<keyword evidence="3" id="KW-0551">Lipid droplet</keyword>
<dbReference type="InterPro" id="IPR036291">
    <property type="entry name" value="NAD(P)-bd_dom_sf"/>
</dbReference>
<dbReference type="GO" id="GO:0005739">
    <property type="term" value="C:mitochondrion"/>
    <property type="evidence" value="ECO:0007669"/>
    <property type="project" value="UniProtKB-SubCell"/>
</dbReference>
<evidence type="ECO:0000256" key="2">
    <source>
        <dbReference type="ARBA" id="ARBA00004502"/>
    </source>
</evidence>
<accession>A0A1G4MAV6</accession>
<evidence type="ECO:0000256" key="3">
    <source>
        <dbReference type="ARBA" id="ARBA00022677"/>
    </source>
</evidence>
<dbReference type="InterPro" id="IPR011032">
    <property type="entry name" value="GroES-like_sf"/>
</dbReference>
<dbReference type="CDD" id="cd08247">
    <property type="entry name" value="AST1_like"/>
    <property type="match status" value="1"/>
</dbReference>
<feature type="domain" description="Enoyl reductase (ER)" evidence="6">
    <location>
        <begin position="17"/>
        <end position="359"/>
    </location>
</feature>
<dbReference type="SUPFAM" id="SSF51735">
    <property type="entry name" value="NAD(P)-binding Rossmann-fold domains"/>
    <property type="match status" value="1"/>
</dbReference>
<keyword evidence="4" id="KW-0496">Mitochondrion</keyword>
<proteinExistence type="inferred from homology"/>